<protein>
    <submittedName>
        <fullName evidence="2">Uncharacterized protein</fullName>
    </submittedName>
</protein>
<dbReference type="EMBL" id="MJAT01000033">
    <property type="protein sequence ID" value="OEH85167.1"/>
    <property type="molecule type" value="Genomic_DNA"/>
</dbReference>
<dbReference type="AlphaFoldDB" id="A0A1E5L4U2"/>
<organism evidence="2 3">
    <name type="scientific">Desulfuribacillus stibiiarsenatis</name>
    <dbReference type="NCBI Taxonomy" id="1390249"/>
    <lineage>
        <taxon>Bacteria</taxon>
        <taxon>Bacillati</taxon>
        <taxon>Bacillota</taxon>
        <taxon>Desulfuribacillia</taxon>
        <taxon>Desulfuribacillales</taxon>
        <taxon>Desulfuribacillaceae</taxon>
        <taxon>Desulfuribacillus</taxon>
    </lineage>
</organism>
<reference evidence="2 3" key="1">
    <citation type="submission" date="2016-09" db="EMBL/GenBank/DDBJ databases">
        <title>Desulfuribacillus arsenicus sp. nov., an obligately anaerobic, dissimilatory arsenic- and antimonate-reducing bacterium isolated from anoxic sediments.</title>
        <authorList>
            <person name="Abin C.A."/>
            <person name="Hollibaugh J.T."/>
        </authorList>
    </citation>
    <scope>NUCLEOTIDE SEQUENCE [LARGE SCALE GENOMIC DNA]</scope>
    <source>
        <strain evidence="2 3">MLFW-2</strain>
    </source>
</reference>
<dbReference type="Proteomes" id="UP000095255">
    <property type="component" value="Unassembled WGS sequence"/>
</dbReference>
<dbReference type="OrthoDB" id="2452459at2"/>
<evidence type="ECO:0000313" key="3">
    <source>
        <dbReference type="Proteomes" id="UP000095255"/>
    </source>
</evidence>
<keyword evidence="3" id="KW-1185">Reference proteome</keyword>
<sequence>MSIKSARYINGEEKAEYFLNQVDSKLYNNKLKGFLFCPTESCVARVIFSGGSRKYFKTWNKDDHIEKCIYQFERIKGRVGTDTTNFINVELSEERKKRALREAYLLYNMTEEEKARIREDKKNKKNNPTTVTKRKKPSVSLVLSGGTEEAEIARKGLRGPNLPKRTVDMLKETDENTPRLIMGIVKEVILHDDKTATIIVSQNNSEIRIKFQEAFMANSPNYLGLFNHLRRYVLENENAVFSGIGEVWRSSLENSFMLSVFYGEDFEVNQRTLLSIAAYYTFTDQHY</sequence>
<feature type="region of interest" description="Disordered" evidence="1">
    <location>
        <begin position="117"/>
        <end position="138"/>
    </location>
</feature>
<proteinExistence type="predicted"/>
<evidence type="ECO:0000313" key="2">
    <source>
        <dbReference type="EMBL" id="OEH85167.1"/>
    </source>
</evidence>
<gene>
    <name evidence="2" type="ORF">BHU72_06030</name>
</gene>
<evidence type="ECO:0000256" key="1">
    <source>
        <dbReference type="SAM" id="MobiDB-lite"/>
    </source>
</evidence>
<comment type="caution">
    <text evidence="2">The sequence shown here is derived from an EMBL/GenBank/DDBJ whole genome shotgun (WGS) entry which is preliminary data.</text>
</comment>
<accession>A0A1E5L4U2</accession>
<name>A0A1E5L4U2_9FIRM</name>
<dbReference type="RefSeq" id="WP_069702494.1">
    <property type="nucleotide sequence ID" value="NZ_MJAT01000033.1"/>
</dbReference>